<protein>
    <submittedName>
        <fullName evidence="1">Uncharacterized protein</fullName>
    </submittedName>
</protein>
<proteinExistence type="predicted"/>
<accession>A0A8J2JMZ2</accession>
<name>A0A8J2JMZ2_9HEXA</name>
<dbReference type="EMBL" id="CAJVCH010091846">
    <property type="protein sequence ID" value="CAG7722714.1"/>
    <property type="molecule type" value="Genomic_DNA"/>
</dbReference>
<evidence type="ECO:0000313" key="1">
    <source>
        <dbReference type="EMBL" id="CAG7722714.1"/>
    </source>
</evidence>
<organism evidence="1 2">
    <name type="scientific">Allacma fusca</name>
    <dbReference type="NCBI Taxonomy" id="39272"/>
    <lineage>
        <taxon>Eukaryota</taxon>
        <taxon>Metazoa</taxon>
        <taxon>Ecdysozoa</taxon>
        <taxon>Arthropoda</taxon>
        <taxon>Hexapoda</taxon>
        <taxon>Collembola</taxon>
        <taxon>Symphypleona</taxon>
        <taxon>Sminthuridae</taxon>
        <taxon>Allacma</taxon>
    </lineage>
</organism>
<dbReference type="AlphaFoldDB" id="A0A8J2JMZ2"/>
<sequence length="81" mass="9640">MDLTYLERFELQVAQELIKATLAHGKLNESPEIRRMVEEYLRDFLTGNGFRKMKDILSIQETLASKNPICTYRLIRRHWLS</sequence>
<gene>
    <name evidence="1" type="ORF">AFUS01_LOCUS11833</name>
</gene>
<keyword evidence="2" id="KW-1185">Reference proteome</keyword>
<comment type="caution">
    <text evidence="1">The sequence shown here is derived from an EMBL/GenBank/DDBJ whole genome shotgun (WGS) entry which is preliminary data.</text>
</comment>
<evidence type="ECO:0000313" key="2">
    <source>
        <dbReference type="Proteomes" id="UP000708208"/>
    </source>
</evidence>
<reference evidence="1" key="1">
    <citation type="submission" date="2021-06" db="EMBL/GenBank/DDBJ databases">
        <authorList>
            <person name="Hodson N. C."/>
            <person name="Mongue J. A."/>
            <person name="Jaron S. K."/>
        </authorList>
    </citation>
    <scope>NUCLEOTIDE SEQUENCE</scope>
</reference>
<dbReference type="Proteomes" id="UP000708208">
    <property type="component" value="Unassembled WGS sequence"/>
</dbReference>